<dbReference type="InterPro" id="IPR013783">
    <property type="entry name" value="Ig-like_fold"/>
</dbReference>
<gene>
    <name evidence="3" type="ORF">E3U44_08475</name>
</gene>
<dbReference type="PROSITE" id="PS50853">
    <property type="entry name" value="FN3"/>
    <property type="match status" value="1"/>
</dbReference>
<organism evidence="3 4">
    <name type="scientific">Nitrosococcus wardiae</name>
    <dbReference type="NCBI Taxonomy" id="1814290"/>
    <lineage>
        <taxon>Bacteria</taxon>
        <taxon>Pseudomonadati</taxon>
        <taxon>Pseudomonadota</taxon>
        <taxon>Gammaproteobacteria</taxon>
        <taxon>Chromatiales</taxon>
        <taxon>Chromatiaceae</taxon>
        <taxon>Nitrosococcus</taxon>
    </lineage>
</organism>
<evidence type="ECO:0000313" key="3">
    <source>
        <dbReference type="EMBL" id="QBQ54540.1"/>
    </source>
</evidence>
<keyword evidence="1" id="KW-0472">Membrane</keyword>
<dbReference type="OrthoDB" id="982755at2"/>
<dbReference type="Gene3D" id="2.60.40.10">
    <property type="entry name" value="Immunoglobulins"/>
    <property type="match status" value="1"/>
</dbReference>
<dbReference type="EMBL" id="CP038033">
    <property type="protein sequence ID" value="QBQ54540.1"/>
    <property type="molecule type" value="Genomic_DNA"/>
</dbReference>
<dbReference type="InterPro" id="IPR036116">
    <property type="entry name" value="FN3_sf"/>
</dbReference>
<sequence length="163" mass="17942">MRIRASITEKLRLIISVIVVFLPIASSAWATETAAVVPELVSDSRTATAGFYHLKWQGNGLLASSYELQEAHDTEFTHPTIVYQGPDQATLISGRDNGQYFYRVRALNQGQPTSPWSSPIAVTVRHHPPERAFAFFTAGAIVFLATLVLIISGARSSKKERSK</sequence>
<dbReference type="RefSeq" id="WP_134357737.1">
    <property type="nucleotide sequence ID" value="NZ_CP038033.1"/>
</dbReference>
<protein>
    <recommendedName>
        <fullName evidence="2">Fibronectin type-III domain-containing protein</fullName>
    </recommendedName>
</protein>
<evidence type="ECO:0000256" key="1">
    <source>
        <dbReference type="SAM" id="Phobius"/>
    </source>
</evidence>
<name>A0A4P7BZA9_9GAMM</name>
<dbReference type="KEGG" id="nwr:E3U44_08475"/>
<keyword evidence="4" id="KW-1185">Reference proteome</keyword>
<keyword evidence="1" id="KW-0812">Transmembrane</keyword>
<accession>A0A4P7BZA9</accession>
<feature type="domain" description="Fibronectin type-III" evidence="2">
    <location>
        <begin position="37"/>
        <end position="129"/>
    </location>
</feature>
<proteinExistence type="predicted"/>
<dbReference type="InterPro" id="IPR003961">
    <property type="entry name" value="FN3_dom"/>
</dbReference>
<evidence type="ECO:0000259" key="2">
    <source>
        <dbReference type="PROSITE" id="PS50853"/>
    </source>
</evidence>
<dbReference type="Proteomes" id="UP000294325">
    <property type="component" value="Chromosome"/>
</dbReference>
<dbReference type="AlphaFoldDB" id="A0A4P7BZA9"/>
<dbReference type="SUPFAM" id="SSF49265">
    <property type="entry name" value="Fibronectin type III"/>
    <property type="match status" value="1"/>
</dbReference>
<feature type="transmembrane region" description="Helical" evidence="1">
    <location>
        <begin position="132"/>
        <end position="154"/>
    </location>
</feature>
<evidence type="ECO:0000313" key="4">
    <source>
        <dbReference type="Proteomes" id="UP000294325"/>
    </source>
</evidence>
<keyword evidence="1" id="KW-1133">Transmembrane helix</keyword>
<reference evidence="3 4" key="1">
    <citation type="submission" date="2019-03" db="EMBL/GenBank/DDBJ databases">
        <title>The genome sequence of Nitrosococcus wardiae strain D1FHST reveals the archetypal metabolic capacity of ammonia-oxidizing Gammaproteobacteria.</title>
        <authorList>
            <person name="Wang L."/>
            <person name="Lim C.K."/>
            <person name="Hanson T.E."/>
            <person name="Dang H."/>
            <person name="Klotz M.G."/>
        </authorList>
    </citation>
    <scope>NUCLEOTIDE SEQUENCE [LARGE SCALE GENOMIC DNA]</scope>
    <source>
        <strain evidence="3 4">D1FHS</strain>
    </source>
</reference>